<feature type="compositionally biased region" description="Polar residues" evidence="2">
    <location>
        <begin position="519"/>
        <end position="531"/>
    </location>
</feature>
<dbReference type="PROSITE" id="PS50005">
    <property type="entry name" value="TPR"/>
    <property type="match status" value="3"/>
</dbReference>
<reference evidence="4" key="1">
    <citation type="submission" date="2025-08" db="UniProtKB">
        <authorList>
            <consortium name="RefSeq"/>
        </authorList>
    </citation>
    <scope>IDENTIFICATION</scope>
    <source>
        <tissue evidence="4">Lung</tissue>
    </source>
</reference>
<dbReference type="RefSeq" id="XP_032056409.1">
    <property type="nucleotide sequence ID" value="XM_032200518.1"/>
</dbReference>
<dbReference type="InterPro" id="IPR011990">
    <property type="entry name" value="TPR-like_helical_dom_sf"/>
</dbReference>
<feature type="repeat" description="TPR" evidence="1">
    <location>
        <begin position="54"/>
        <end position="87"/>
    </location>
</feature>
<dbReference type="Pfam" id="PF00515">
    <property type="entry name" value="TPR_1"/>
    <property type="match status" value="1"/>
</dbReference>
<dbReference type="Proteomes" id="UP000504639">
    <property type="component" value="Chromosome 19"/>
</dbReference>
<keyword evidence="1" id="KW-0802">TPR repeat</keyword>
<protein>
    <submittedName>
        <fullName evidence="4">Tetratricopeptide repeat protein 16</fullName>
    </submittedName>
</protein>
<gene>
    <name evidence="4" type="primary">TTC16</name>
</gene>
<dbReference type="PROSITE" id="PS50293">
    <property type="entry name" value="TPR_REGION"/>
    <property type="match status" value="1"/>
</dbReference>
<feature type="repeat" description="TPR" evidence="1">
    <location>
        <begin position="349"/>
        <end position="382"/>
    </location>
</feature>
<evidence type="ECO:0000313" key="3">
    <source>
        <dbReference type="Proteomes" id="UP000504639"/>
    </source>
</evidence>
<evidence type="ECO:0000256" key="1">
    <source>
        <dbReference type="PROSITE-ProRule" id="PRU00339"/>
    </source>
</evidence>
<dbReference type="PANTHER" id="PTHR45153">
    <property type="entry name" value="TETRATRICOPEPTIDE REPEAT PROTEIN 16"/>
    <property type="match status" value="1"/>
</dbReference>
<feature type="region of interest" description="Disordered" evidence="2">
    <location>
        <begin position="514"/>
        <end position="537"/>
    </location>
</feature>
<dbReference type="InterPro" id="IPR019734">
    <property type="entry name" value="TPR_rpt"/>
</dbReference>
<accession>A0A6J3E043</accession>
<evidence type="ECO:0000313" key="4">
    <source>
        <dbReference type="RefSeq" id="XP_032056409.1"/>
    </source>
</evidence>
<dbReference type="CTD" id="158248"/>
<dbReference type="PANTHER" id="PTHR45153:SF1">
    <property type="entry name" value="TETRATRICOPEPTIDE REPEAT PROTEIN 16"/>
    <property type="match status" value="1"/>
</dbReference>
<proteinExistence type="predicted"/>
<dbReference type="SUPFAM" id="SSF48452">
    <property type="entry name" value="TPR-like"/>
    <property type="match status" value="2"/>
</dbReference>
<dbReference type="KEGG" id="aful:116497024"/>
<dbReference type="Pfam" id="PF13414">
    <property type="entry name" value="TPR_11"/>
    <property type="match status" value="1"/>
</dbReference>
<dbReference type="AlphaFoldDB" id="A0A6J3E043"/>
<feature type="repeat" description="TPR" evidence="1">
    <location>
        <begin position="88"/>
        <end position="121"/>
    </location>
</feature>
<name>A0A6J3E043_AYTFU</name>
<dbReference type="InParanoid" id="A0A6J3E043"/>
<keyword evidence="3" id="KW-1185">Reference proteome</keyword>
<evidence type="ECO:0000256" key="2">
    <source>
        <dbReference type="SAM" id="MobiDB-lite"/>
    </source>
</evidence>
<dbReference type="Gene3D" id="1.25.40.10">
    <property type="entry name" value="Tetratricopeptide repeat domain"/>
    <property type="match status" value="3"/>
</dbReference>
<dbReference type="GeneID" id="116497024"/>
<sequence>MAAEELFVTAVPEEQLEASRERALQRIFGSSHCLRGIERPREAGPFGAVVQGRMREHWQKGLEFSSCGQWEEAIICYTKAIGLDPQRAELYEQRAEAFLQLCDFQSAVLNLRKVLALGPAREQHCLARLALVLDLQFPECLRMLNRDLAEDARNPDLYVLRASFYEHFGQVRPLQSPRDPGCSSWRWGTQVEAPGPEGSRPPGQLSLCHQDIQRALELDPQHGAAQALQQRLRRRGLEAKAEAVSKALRGDLHGALLRISFAIETNPLAAEFFTLRGALLRRLKDFGAALKDLAKARQLCADEGPEAQEARRQLALTYNDRAVLCYARGRLDEAVMLLGEALRDERTEEGLYVNRGDCFLRLGELAHALADYQQALELSPGNLGVQRRVAAALHELGRRDMAARWYQQAEARFSATIEHDPQEALHHLHRARLCPQKVQSTREDTLQSLWLDPTDSEILSLTHHLFPRTTVQPILRSETGRLTQETLEKTLQSPPEPTILADDTWCDSSRFPHKWRPQEAQQSWPSQSLRGLTSRRM</sequence>
<organism evidence="3 4">
    <name type="scientific">Aythya fuligula</name>
    <name type="common">Tufted duck</name>
    <name type="synonym">Anas fuligula</name>
    <dbReference type="NCBI Taxonomy" id="219594"/>
    <lineage>
        <taxon>Eukaryota</taxon>
        <taxon>Metazoa</taxon>
        <taxon>Chordata</taxon>
        <taxon>Craniata</taxon>
        <taxon>Vertebrata</taxon>
        <taxon>Euteleostomi</taxon>
        <taxon>Archelosauria</taxon>
        <taxon>Archosauria</taxon>
        <taxon>Dinosauria</taxon>
        <taxon>Saurischia</taxon>
        <taxon>Theropoda</taxon>
        <taxon>Coelurosauria</taxon>
        <taxon>Aves</taxon>
        <taxon>Neognathae</taxon>
        <taxon>Galloanserae</taxon>
        <taxon>Anseriformes</taxon>
        <taxon>Anatidae</taxon>
        <taxon>Aythyinae</taxon>
        <taxon>Aythya</taxon>
    </lineage>
</organism>
<dbReference type="SMART" id="SM00028">
    <property type="entry name" value="TPR"/>
    <property type="match status" value="6"/>
</dbReference>